<dbReference type="Proteomes" id="UP001161247">
    <property type="component" value="Chromosome 3"/>
</dbReference>
<dbReference type="EMBL" id="OX459120">
    <property type="protein sequence ID" value="CAI9099495.1"/>
    <property type="molecule type" value="Genomic_DNA"/>
</dbReference>
<feature type="domain" description="AAA+ ATPase" evidence="5">
    <location>
        <begin position="782"/>
        <end position="920"/>
    </location>
</feature>
<dbReference type="Gene3D" id="3.40.50.300">
    <property type="entry name" value="P-loop containing nucleotide triphosphate hydrolases"/>
    <property type="match status" value="2"/>
</dbReference>
<dbReference type="Pfam" id="PF00004">
    <property type="entry name" value="AAA"/>
    <property type="match status" value="2"/>
</dbReference>
<evidence type="ECO:0000313" key="7">
    <source>
        <dbReference type="Proteomes" id="UP001161247"/>
    </source>
</evidence>
<keyword evidence="7" id="KW-1185">Reference proteome</keyword>
<evidence type="ECO:0000259" key="5">
    <source>
        <dbReference type="SMART" id="SM00382"/>
    </source>
</evidence>
<dbReference type="SMART" id="SM00382">
    <property type="entry name" value="AAA"/>
    <property type="match status" value="2"/>
</dbReference>
<dbReference type="FunFam" id="3.40.50.300:FF:001406">
    <property type="entry name" value="Putative vesicular transport protein (CDC48)"/>
    <property type="match status" value="1"/>
</dbReference>
<dbReference type="InterPro" id="IPR027417">
    <property type="entry name" value="P-loop_NTPase"/>
</dbReference>
<dbReference type="FunFam" id="3.40.50.300:FF:000661">
    <property type="entry name" value="calmodulin-interacting protein 111 isoform X1"/>
    <property type="match status" value="1"/>
</dbReference>
<evidence type="ECO:0000256" key="2">
    <source>
        <dbReference type="ARBA" id="ARBA00022741"/>
    </source>
</evidence>
<dbReference type="Pfam" id="PF26429">
    <property type="entry name" value="DPBB_CI111"/>
    <property type="match status" value="1"/>
</dbReference>
<feature type="domain" description="AAA+ ATPase" evidence="5">
    <location>
        <begin position="456"/>
        <end position="592"/>
    </location>
</feature>
<keyword evidence="2" id="KW-0547">Nucleotide-binding</keyword>
<name>A0AAV1CWZ8_OLDCO</name>
<feature type="region of interest" description="Disordered" evidence="4">
    <location>
        <begin position="1"/>
        <end position="47"/>
    </location>
</feature>
<gene>
    <name evidence="6" type="ORF">OLC1_LOCUS9509</name>
</gene>
<dbReference type="Pfam" id="PF17862">
    <property type="entry name" value="AAA_lid_3"/>
    <property type="match status" value="2"/>
</dbReference>
<evidence type="ECO:0000256" key="1">
    <source>
        <dbReference type="ARBA" id="ARBA00006914"/>
    </source>
</evidence>
<dbReference type="CDD" id="cd19511">
    <property type="entry name" value="RecA-like_CDC48_r2-like"/>
    <property type="match status" value="1"/>
</dbReference>
<dbReference type="InterPro" id="IPR050168">
    <property type="entry name" value="AAA_ATPase_domain"/>
</dbReference>
<dbReference type="InterPro" id="IPR003960">
    <property type="entry name" value="ATPase_AAA_CS"/>
</dbReference>
<keyword evidence="3" id="KW-0067">ATP-binding</keyword>
<dbReference type="PROSITE" id="PS00674">
    <property type="entry name" value="AAA"/>
    <property type="match status" value="1"/>
</dbReference>
<protein>
    <submittedName>
        <fullName evidence="6">OLC1v1036328C4</fullName>
    </submittedName>
</protein>
<dbReference type="SUPFAM" id="SSF52540">
    <property type="entry name" value="P-loop containing nucleoside triphosphate hydrolases"/>
    <property type="match status" value="2"/>
</dbReference>
<dbReference type="InterPro" id="IPR003593">
    <property type="entry name" value="AAA+_ATPase"/>
</dbReference>
<dbReference type="InterPro" id="IPR058958">
    <property type="entry name" value="DPBB_CI111"/>
</dbReference>
<dbReference type="FunFam" id="1.10.8.60:FF:000038">
    <property type="entry name" value="spermatogenesis-associated protein 5-like protein 1"/>
    <property type="match status" value="1"/>
</dbReference>
<dbReference type="PANTHER" id="PTHR23077:SF27">
    <property type="entry name" value="ATPASE FAMILY GENE 2 PROTEIN HOMOLOG A"/>
    <property type="match status" value="1"/>
</dbReference>
<dbReference type="Gene3D" id="1.10.8.60">
    <property type="match status" value="2"/>
</dbReference>
<dbReference type="InterPro" id="IPR003959">
    <property type="entry name" value="ATPase_AAA_core"/>
</dbReference>
<dbReference type="GO" id="GO:0005524">
    <property type="term" value="F:ATP binding"/>
    <property type="evidence" value="ECO:0007669"/>
    <property type="project" value="UniProtKB-KW"/>
</dbReference>
<sequence>MPSTSKKQQKAASSRLQSSSNSDQFSASVSSAAYSSPRHSQNPDDDIDEDELLCSLEVVSKRFPCFISKSAFIGKVHSDSATTTAASVMEGLDSKGCKIWLSESAMLAASVAPGSIVSVSLANLTKVSNHYPLCSFADEFAMNFGMVIAERLADEAGCYFALAAAFPSSKLVKNAVRLSSNLLLTMGCPASGRTVYVNPVQHHPLMGFSECKKTHSLNEFYLSLCKGKDIGLSLVYSNSKLTPSSVSSNRLLAETTQIQDGTCEISSPKTPVFPQSKLRSFNSGQLTRQDFEESGSILSKPQESLDDILDVDNLGDDKVRKLFETCCVGWLFSRILLLGNFVAIPILSRICIFLVVSASNLSLENNIHNLAEKTNCNMIPEKVEKQNCTRDAYLVQHGTKVNVALPRISSSEMLKGALLSADMPKLGGLSQEFAVLKEIVISSAVRCDLARMGLRPTKGVLLHGPPGTGKTSLVRLCVLDAGVNLFPINGPEIISQYYGESERAMHEVFDAASKALPAVIFIDELDAIAPARKDGSEELSQRMVATLLNLMDGISRTDGLVVIAATNRPDSIEPALRRPGRLDREMEIGVPSPKKRLEILQVLLSDMENSLLDMEVQSLATATHGFVGADLAALCNEAAMVCLRRFAHAEIASGSANFGSSSVLQNCSFSGETNSCCNRSENNLKELSLSLSSLHISSESTDAAELGGTFVQEDPILRVTFEDFEKARLKVRPSAMREIILEIPKVRWEDVGGQKEVKTQLMEAVEWPQKHRDAFTRIGTRPPSGVLMFGPPGCSKTLLARAVASEAGLNFLAVKGPELFSKWVGESEKAVRSLFAKARANAPSIIFFDEIDGLAVIRGKESDGVSVADRVMSQLLVEMDGLHERLNVTVIAATNRPDKIDPALLRPGRFDRLLYVGPPDIKDREEIFRVHLRKMPCSSDVSIGELAILADGYTGADISRICREAAIIAMEDDINASEISMKHLRAGISKVQPSEIQSYKELSSKFQRLVHTKVEGI</sequence>
<reference evidence="6" key="1">
    <citation type="submission" date="2023-03" db="EMBL/GenBank/DDBJ databases">
        <authorList>
            <person name="Julca I."/>
        </authorList>
    </citation>
    <scope>NUCLEOTIDE SEQUENCE</scope>
</reference>
<dbReference type="PANTHER" id="PTHR23077">
    <property type="entry name" value="AAA-FAMILY ATPASE"/>
    <property type="match status" value="1"/>
</dbReference>
<accession>A0AAV1CWZ8</accession>
<proteinExistence type="inferred from homology"/>
<feature type="compositionally biased region" description="Low complexity" evidence="4">
    <location>
        <begin position="1"/>
        <end position="36"/>
    </location>
</feature>
<dbReference type="GO" id="GO:0016887">
    <property type="term" value="F:ATP hydrolysis activity"/>
    <property type="evidence" value="ECO:0007669"/>
    <property type="project" value="InterPro"/>
</dbReference>
<dbReference type="GO" id="GO:0009507">
    <property type="term" value="C:chloroplast"/>
    <property type="evidence" value="ECO:0007669"/>
    <property type="project" value="TreeGrafter"/>
</dbReference>
<dbReference type="CDD" id="cd19503">
    <property type="entry name" value="RecA-like_CDC48_NLV2_r1-like"/>
    <property type="match status" value="1"/>
</dbReference>
<evidence type="ECO:0000256" key="4">
    <source>
        <dbReference type="SAM" id="MobiDB-lite"/>
    </source>
</evidence>
<dbReference type="InterPro" id="IPR041569">
    <property type="entry name" value="AAA_lid_3"/>
</dbReference>
<dbReference type="AlphaFoldDB" id="A0AAV1CWZ8"/>
<evidence type="ECO:0000313" key="6">
    <source>
        <dbReference type="EMBL" id="CAI9099495.1"/>
    </source>
</evidence>
<evidence type="ECO:0000256" key="3">
    <source>
        <dbReference type="ARBA" id="ARBA00022840"/>
    </source>
</evidence>
<comment type="similarity">
    <text evidence="1">Belongs to the AAA ATPase family.</text>
</comment>
<organism evidence="6 7">
    <name type="scientific">Oldenlandia corymbosa var. corymbosa</name>
    <dbReference type="NCBI Taxonomy" id="529605"/>
    <lineage>
        <taxon>Eukaryota</taxon>
        <taxon>Viridiplantae</taxon>
        <taxon>Streptophyta</taxon>
        <taxon>Embryophyta</taxon>
        <taxon>Tracheophyta</taxon>
        <taxon>Spermatophyta</taxon>
        <taxon>Magnoliopsida</taxon>
        <taxon>eudicotyledons</taxon>
        <taxon>Gunneridae</taxon>
        <taxon>Pentapetalae</taxon>
        <taxon>asterids</taxon>
        <taxon>lamiids</taxon>
        <taxon>Gentianales</taxon>
        <taxon>Rubiaceae</taxon>
        <taxon>Rubioideae</taxon>
        <taxon>Spermacoceae</taxon>
        <taxon>Hedyotis-Oldenlandia complex</taxon>
        <taxon>Oldenlandia</taxon>
    </lineage>
</organism>